<reference evidence="6" key="2">
    <citation type="submission" date="2021-12" db="EMBL/GenBank/DDBJ databases">
        <title>Resequencing data analysis of finger millet.</title>
        <authorList>
            <person name="Hatakeyama M."/>
            <person name="Aluri S."/>
            <person name="Balachadran M.T."/>
            <person name="Sivarajan S.R."/>
            <person name="Poveda L."/>
            <person name="Shimizu-Inatsugi R."/>
            <person name="Schlapbach R."/>
            <person name="Sreeman S.M."/>
            <person name="Shimizu K.K."/>
        </authorList>
    </citation>
    <scope>NUCLEOTIDE SEQUENCE</scope>
</reference>
<accession>A0AAV5E892</accession>
<feature type="domain" description="Cystatin" evidence="5">
    <location>
        <begin position="43"/>
        <end position="127"/>
    </location>
</feature>
<evidence type="ECO:0000256" key="2">
    <source>
        <dbReference type="ARBA" id="ARBA00022690"/>
    </source>
</evidence>
<evidence type="ECO:0000256" key="1">
    <source>
        <dbReference type="ARBA" id="ARBA00007233"/>
    </source>
</evidence>
<dbReference type="InterPro" id="IPR000010">
    <property type="entry name" value="Cystatin_dom"/>
</dbReference>
<reference evidence="6" key="1">
    <citation type="journal article" date="2018" name="DNA Res.">
        <title>Multiple hybrid de novo genome assembly of finger millet, an orphan allotetraploid crop.</title>
        <authorList>
            <person name="Hatakeyama M."/>
            <person name="Aluri S."/>
            <person name="Balachadran M.T."/>
            <person name="Sivarajan S.R."/>
            <person name="Patrignani A."/>
            <person name="Gruter S."/>
            <person name="Poveda L."/>
            <person name="Shimizu-Inatsugi R."/>
            <person name="Baeten J."/>
            <person name="Francoijs K.J."/>
            <person name="Nataraja K.N."/>
            <person name="Reddy Y.A.N."/>
            <person name="Phadnis S."/>
            <person name="Ravikumar R.L."/>
            <person name="Schlapbach R."/>
            <person name="Sreeman S.M."/>
            <person name="Shimizu K.K."/>
        </authorList>
    </citation>
    <scope>NUCLEOTIDE SEQUENCE</scope>
</reference>
<dbReference type="InterPro" id="IPR046350">
    <property type="entry name" value="Cystatin_sf"/>
</dbReference>
<dbReference type="Pfam" id="PF16845">
    <property type="entry name" value="SQAPI"/>
    <property type="match status" value="1"/>
</dbReference>
<keyword evidence="3" id="KW-0789">Thiol protease inhibitor</keyword>
<evidence type="ECO:0000259" key="5">
    <source>
        <dbReference type="Pfam" id="PF16845"/>
    </source>
</evidence>
<keyword evidence="2" id="KW-0646">Protease inhibitor</keyword>
<dbReference type="EMBL" id="BQKI01000074">
    <property type="protein sequence ID" value="GJN19573.1"/>
    <property type="molecule type" value="Genomic_DNA"/>
</dbReference>
<dbReference type="SUPFAM" id="SSF54403">
    <property type="entry name" value="Cystatin/monellin"/>
    <property type="match status" value="1"/>
</dbReference>
<keyword evidence="7" id="KW-1185">Reference proteome</keyword>
<comment type="similarity">
    <text evidence="1">Belongs to the cystatin family. Phytocystatin subfamily.</text>
</comment>
<dbReference type="AlphaFoldDB" id="A0AAV5E892"/>
<dbReference type="Gene3D" id="3.10.450.10">
    <property type="match status" value="1"/>
</dbReference>
<dbReference type="Proteomes" id="UP001054889">
    <property type="component" value="Unassembled WGS sequence"/>
</dbReference>
<gene>
    <name evidence="6" type="primary">gb06862</name>
    <name evidence="6" type="ORF">PR202_gb06862</name>
</gene>
<proteinExistence type="inferred from homology"/>
<evidence type="ECO:0000256" key="3">
    <source>
        <dbReference type="ARBA" id="ARBA00022704"/>
    </source>
</evidence>
<dbReference type="GO" id="GO:0004869">
    <property type="term" value="F:cysteine-type endopeptidase inhibitor activity"/>
    <property type="evidence" value="ECO:0007669"/>
    <property type="project" value="UniProtKB-KW"/>
</dbReference>
<protein>
    <recommendedName>
        <fullName evidence="5">Cystatin domain-containing protein</fullName>
    </recommendedName>
</protein>
<feature type="signal peptide" evidence="4">
    <location>
        <begin position="1"/>
        <end position="28"/>
    </location>
</feature>
<name>A0AAV5E892_ELECO</name>
<sequence>MRSVAAVIVPFVVMLALATVGTPPGASAALPGVPPTSAPWVPIRDIRNNFYRQIGNFALLMRRIVFREDLSLVEVVSGTTQAAGAGFNYRLLLRVSDGEGRIGRYQVVVWGVPKSRDWTWKVVSFNRVAGN</sequence>
<organism evidence="6 7">
    <name type="scientific">Eleusine coracana subsp. coracana</name>
    <dbReference type="NCBI Taxonomy" id="191504"/>
    <lineage>
        <taxon>Eukaryota</taxon>
        <taxon>Viridiplantae</taxon>
        <taxon>Streptophyta</taxon>
        <taxon>Embryophyta</taxon>
        <taxon>Tracheophyta</taxon>
        <taxon>Spermatophyta</taxon>
        <taxon>Magnoliopsida</taxon>
        <taxon>Liliopsida</taxon>
        <taxon>Poales</taxon>
        <taxon>Poaceae</taxon>
        <taxon>PACMAD clade</taxon>
        <taxon>Chloridoideae</taxon>
        <taxon>Cynodonteae</taxon>
        <taxon>Eleusininae</taxon>
        <taxon>Eleusine</taxon>
    </lineage>
</organism>
<feature type="chain" id="PRO_5043910234" description="Cystatin domain-containing protein" evidence="4">
    <location>
        <begin position="29"/>
        <end position="131"/>
    </location>
</feature>
<dbReference type="InterPro" id="IPR027214">
    <property type="entry name" value="Cystatin"/>
</dbReference>
<keyword evidence="4" id="KW-0732">Signal</keyword>
<evidence type="ECO:0000256" key="4">
    <source>
        <dbReference type="SAM" id="SignalP"/>
    </source>
</evidence>
<dbReference type="PANTHER" id="PTHR47116">
    <property type="entry name" value="PHLOEM FILAMENT PROTEIN"/>
    <property type="match status" value="1"/>
</dbReference>
<evidence type="ECO:0000313" key="7">
    <source>
        <dbReference type="Proteomes" id="UP001054889"/>
    </source>
</evidence>
<evidence type="ECO:0000313" key="6">
    <source>
        <dbReference type="EMBL" id="GJN19573.1"/>
    </source>
</evidence>
<comment type="caution">
    <text evidence="6">The sequence shown here is derived from an EMBL/GenBank/DDBJ whole genome shotgun (WGS) entry which is preliminary data.</text>
</comment>